<dbReference type="SUPFAM" id="SSF53383">
    <property type="entry name" value="PLP-dependent transferases"/>
    <property type="match status" value="1"/>
</dbReference>
<name>A0A0C3D0T7_9AGAM</name>
<dbReference type="InParanoid" id="A0A0C3D0T7"/>
<accession>A0A0C3D0T7</accession>
<dbReference type="AlphaFoldDB" id="A0A0C3D0T7"/>
<dbReference type="OrthoDB" id="10261433at2759"/>
<reference evidence="1 2" key="1">
    <citation type="submission" date="2014-04" db="EMBL/GenBank/DDBJ databases">
        <authorList>
            <consortium name="DOE Joint Genome Institute"/>
            <person name="Kuo A."/>
            <person name="Kohler A."/>
            <person name="Nagy L.G."/>
            <person name="Floudas D."/>
            <person name="Copeland A."/>
            <person name="Barry K.W."/>
            <person name="Cichocki N."/>
            <person name="Veneault-Fourrey C."/>
            <person name="LaButti K."/>
            <person name="Lindquist E.A."/>
            <person name="Lipzen A."/>
            <person name="Lundell T."/>
            <person name="Morin E."/>
            <person name="Murat C."/>
            <person name="Sun H."/>
            <person name="Tunlid A."/>
            <person name="Henrissat B."/>
            <person name="Grigoriev I.V."/>
            <person name="Hibbett D.S."/>
            <person name="Martin F."/>
            <person name="Nordberg H.P."/>
            <person name="Cantor M.N."/>
            <person name="Hua S.X."/>
        </authorList>
    </citation>
    <scope>NUCLEOTIDE SEQUENCE [LARGE SCALE GENOMIC DNA]</scope>
    <source>
        <strain evidence="1 2">Foug A</strain>
    </source>
</reference>
<dbReference type="Gene3D" id="3.40.640.10">
    <property type="entry name" value="Type I PLP-dependent aspartate aminotransferase-like (Major domain)"/>
    <property type="match status" value="1"/>
</dbReference>
<evidence type="ECO:0000313" key="1">
    <source>
        <dbReference type="EMBL" id="KIM50019.1"/>
    </source>
</evidence>
<dbReference type="HOGENOM" id="CLU_2782972_0_0_1"/>
<sequence>IHYGAIEDLEHALNLHGERDAVFLVEPVLRDIVVPPSGYLARGLGRTDKVLCCKHDQIRPNIVLLGKAL</sequence>
<dbReference type="InterPro" id="IPR015424">
    <property type="entry name" value="PyrdxlP-dep_Trfase"/>
</dbReference>
<dbReference type="Proteomes" id="UP000053989">
    <property type="component" value="Unassembled WGS sequence"/>
</dbReference>
<feature type="non-terminal residue" evidence="1">
    <location>
        <position position="1"/>
    </location>
</feature>
<dbReference type="STRING" id="1036808.A0A0C3D0T7"/>
<organism evidence="1 2">
    <name type="scientific">Scleroderma citrinum Foug A</name>
    <dbReference type="NCBI Taxonomy" id="1036808"/>
    <lineage>
        <taxon>Eukaryota</taxon>
        <taxon>Fungi</taxon>
        <taxon>Dikarya</taxon>
        <taxon>Basidiomycota</taxon>
        <taxon>Agaricomycotina</taxon>
        <taxon>Agaricomycetes</taxon>
        <taxon>Agaricomycetidae</taxon>
        <taxon>Boletales</taxon>
        <taxon>Sclerodermatineae</taxon>
        <taxon>Sclerodermataceae</taxon>
        <taxon>Scleroderma</taxon>
    </lineage>
</organism>
<proteinExistence type="predicted"/>
<feature type="non-terminal residue" evidence="1">
    <location>
        <position position="69"/>
    </location>
</feature>
<protein>
    <submittedName>
        <fullName evidence="1">Uncharacterized protein</fullName>
    </submittedName>
</protein>
<dbReference type="InterPro" id="IPR015421">
    <property type="entry name" value="PyrdxlP-dep_Trfase_major"/>
</dbReference>
<evidence type="ECO:0000313" key="2">
    <source>
        <dbReference type="Proteomes" id="UP000053989"/>
    </source>
</evidence>
<dbReference type="EMBL" id="KN822824">
    <property type="protein sequence ID" value="KIM50019.1"/>
    <property type="molecule type" value="Genomic_DNA"/>
</dbReference>
<gene>
    <name evidence="1" type="ORF">SCLCIDRAFT_62255</name>
</gene>
<reference evidence="2" key="2">
    <citation type="submission" date="2015-01" db="EMBL/GenBank/DDBJ databases">
        <title>Evolutionary Origins and Diversification of the Mycorrhizal Mutualists.</title>
        <authorList>
            <consortium name="DOE Joint Genome Institute"/>
            <consortium name="Mycorrhizal Genomics Consortium"/>
            <person name="Kohler A."/>
            <person name="Kuo A."/>
            <person name="Nagy L.G."/>
            <person name="Floudas D."/>
            <person name="Copeland A."/>
            <person name="Barry K.W."/>
            <person name="Cichocki N."/>
            <person name="Veneault-Fourrey C."/>
            <person name="LaButti K."/>
            <person name="Lindquist E.A."/>
            <person name="Lipzen A."/>
            <person name="Lundell T."/>
            <person name="Morin E."/>
            <person name="Murat C."/>
            <person name="Riley R."/>
            <person name="Ohm R."/>
            <person name="Sun H."/>
            <person name="Tunlid A."/>
            <person name="Henrissat B."/>
            <person name="Grigoriev I.V."/>
            <person name="Hibbett D.S."/>
            <person name="Martin F."/>
        </authorList>
    </citation>
    <scope>NUCLEOTIDE SEQUENCE [LARGE SCALE GENOMIC DNA]</scope>
    <source>
        <strain evidence="2">Foug A</strain>
    </source>
</reference>
<keyword evidence="2" id="KW-1185">Reference proteome</keyword>